<dbReference type="Proteomes" id="UP001140272">
    <property type="component" value="Unassembled WGS sequence"/>
</dbReference>
<dbReference type="EMBL" id="CP092427">
    <property type="protein sequence ID" value="ULP36984.1"/>
    <property type="molecule type" value="Genomic_DNA"/>
</dbReference>
<protein>
    <submittedName>
        <fullName evidence="5">Helix-turn-helix transcriptional regulator</fullName>
    </submittedName>
</protein>
<keyword evidence="2" id="KW-0238">DNA-binding</keyword>
<evidence type="ECO:0000259" key="4">
    <source>
        <dbReference type="PROSITE" id="PS01124"/>
    </source>
</evidence>
<dbReference type="GO" id="GO:0003700">
    <property type="term" value="F:DNA-binding transcription factor activity"/>
    <property type="evidence" value="ECO:0007669"/>
    <property type="project" value="InterPro"/>
</dbReference>
<feature type="domain" description="HTH araC/xylS-type" evidence="4">
    <location>
        <begin position="220"/>
        <end position="321"/>
    </location>
</feature>
<reference evidence="5" key="1">
    <citation type="submission" date="2020-07" db="EMBL/GenBank/DDBJ databases">
        <authorList>
            <person name="Pettersson B.M.F."/>
            <person name="Behra P.R.K."/>
            <person name="Ramesh M."/>
            <person name="Das S."/>
            <person name="Dasgupta S."/>
            <person name="Kirsebom L.A."/>
        </authorList>
    </citation>
    <scope>NUCLEOTIDE SEQUENCE</scope>
    <source>
        <strain evidence="5">DSM 45406</strain>
    </source>
</reference>
<keyword evidence="3" id="KW-0804">Transcription</keyword>
<dbReference type="EMBL" id="JACKRN010000896">
    <property type="protein sequence ID" value="MCV7073596.1"/>
    <property type="molecule type" value="Genomic_DNA"/>
</dbReference>
<reference evidence="6" key="3">
    <citation type="submission" date="2022-08" db="EMBL/GenBank/DDBJ databases">
        <title>Whole genome sequencing of non-tuberculosis mycobacteria type-strains.</title>
        <authorList>
            <person name="Igarashi Y."/>
            <person name="Osugi A."/>
            <person name="Mitarai S."/>
        </authorList>
    </citation>
    <scope>NUCLEOTIDE SEQUENCE</scope>
    <source>
        <strain evidence="6">JCM 16372</strain>
    </source>
</reference>
<organism evidence="5 8">
    <name type="scientific">Mycolicibacterium rufum</name>
    <dbReference type="NCBI Taxonomy" id="318424"/>
    <lineage>
        <taxon>Bacteria</taxon>
        <taxon>Bacillati</taxon>
        <taxon>Actinomycetota</taxon>
        <taxon>Actinomycetes</taxon>
        <taxon>Mycobacteriales</taxon>
        <taxon>Mycobacteriaceae</taxon>
        <taxon>Mycolicibacterium</taxon>
    </lineage>
</organism>
<dbReference type="SMART" id="SM00342">
    <property type="entry name" value="HTH_ARAC"/>
    <property type="match status" value="1"/>
</dbReference>
<dbReference type="GO" id="GO:0043565">
    <property type="term" value="F:sequence-specific DNA binding"/>
    <property type="evidence" value="ECO:0007669"/>
    <property type="project" value="InterPro"/>
</dbReference>
<dbReference type="Proteomes" id="UP001055159">
    <property type="component" value="Chromosome"/>
</dbReference>
<evidence type="ECO:0000256" key="3">
    <source>
        <dbReference type="ARBA" id="ARBA00023163"/>
    </source>
</evidence>
<evidence type="ECO:0000313" key="6">
    <source>
        <dbReference type="EMBL" id="ULP36984.1"/>
    </source>
</evidence>
<dbReference type="InterPro" id="IPR018060">
    <property type="entry name" value="HTH_AraC"/>
</dbReference>
<evidence type="ECO:0000256" key="1">
    <source>
        <dbReference type="ARBA" id="ARBA00023015"/>
    </source>
</evidence>
<dbReference type="RefSeq" id="WP_043403854.1">
    <property type="nucleotide sequence ID" value="NZ_CP092427.2"/>
</dbReference>
<dbReference type="Gene3D" id="1.10.10.60">
    <property type="entry name" value="Homeodomain-like"/>
    <property type="match status" value="1"/>
</dbReference>
<proteinExistence type="predicted"/>
<evidence type="ECO:0000313" key="8">
    <source>
        <dbReference type="Proteomes" id="UP001140272"/>
    </source>
</evidence>
<dbReference type="InterPro" id="IPR009057">
    <property type="entry name" value="Homeodomain-like_sf"/>
</dbReference>
<dbReference type="PANTHER" id="PTHR46796">
    <property type="entry name" value="HTH-TYPE TRANSCRIPTIONAL ACTIVATOR RHAS-RELATED"/>
    <property type="match status" value="1"/>
</dbReference>
<dbReference type="InterPro" id="IPR050204">
    <property type="entry name" value="AraC_XylS_family_regulators"/>
</dbReference>
<name>A0A9X2YJ31_9MYCO</name>
<dbReference type="SUPFAM" id="SSF46689">
    <property type="entry name" value="Homeodomain-like"/>
    <property type="match status" value="2"/>
</dbReference>
<gene>
    <name evidence="5" type="ORF">H7H73_28085</name>
    <name evidence="6" type="ORF">MJO55_00495</name>
</gene>
<evidence type="ECO:0000313" key="5">
    <source>
        <dbReference type="EMBL" id="MCV7073596.1"/>
    </source>
</evidence>
<sequence length="321" mass="35454">MTTSTPPHEDLNFDSSDLEATEDFLVRAYTKMSIGADDGEQAKAHIERRWLGSLSFDELDLDFTMSYDAAPLGRFCLCRVHEGHIEENFIGEGADVFAPGDVTLLSPPELPYSGRVCKARYDLTMFDTALLDRVASTARGSGKVRLTGHRPVSEEARQRLDRAIDYVRTVVTADDVPATPLVASTTASMLAAVVLTTFPTNAVTEPTATDRADAKPELLRRAIAFLESSAQDDITLVDVADSVHVTPRALQYMFRKHLDMTPMEYLRRIRMDHAHRELLRSDPASTSVAVVAARWGFAHTGRFAGMYRLAYGVNPSDSLRG</sequence>
<evidence type="ECO:0000313" key="7">
    <source>
        <dbReference type="Proteomes" id="UP001055159"/>
    </source>
</evidence>
<dbReference type="PROSITE" id="PS00041">
    <property type="entry name" value="HTH_ARAC_FAMILY_1"/>
    <property type="match status" value="1"/>
</dbReference>
<accession>A0A9X2YJ31</accession>
<evidence type="ECO:0000256" key="2">
    <source>
        <dbReference type="ARBA" id="ARBA00023125"/>
    </source>
</evidence>
<dbReference type="Pfam" id="PF12833">
    <property type="entry name" value="HTH_18"/>
    <property type="match status" value="1"/>
</dbReference>
<dbReference type="InterPro" id="IPR018062">
    <property type="entry name" value="HTH_AraC-typ_CS"/>
</dbReference>
<keyword evidence="1" id="KW-0805">Transcription regulation</keyword>
<dbReference type="PROSITE" id="PS01124">
    <property type="entry name" value="HTH_ARAC_FAMILY_2"/>
    <property type="match status" value="1"/>
</dbReference>
<reference evidence="5" key="2">
    <citation type="journal article" date="2022" name="BMC Genomics">
        <title>Comparative genome analysis of mycobacteria focusing on tRNA and non-coding RNA.</title>
        <authorList>
            <person name="Behra P.R.K."/>
            <person name="Pettersson B.M.F."/>
            <person name="Ramesh M."/>
            <person name="Das S."/>
            <person name="Dasgupta S."/>
            <person name="Kirsebom L.A."/>
        </authorList>
    </citation>
    <scope>NUCLEOTIDE SEQUENCE</scope>
    <source>
        <strain evidence="5">DSM 45406</strain>
    </source>
</reference>
<dbReference type="PANTHER" id="PTHR46796:SF12">
    <property type="entry name" value="HTH-TYPE DNA-BINDING TRANSCRIPTIONAL ACTIVATOR EUTR"/>
    <property type="match status" value="1"/>
</dbReference>
<dbReference type="AlphaFoldDB" id="A0A9X2YJ31"/>
<keyword evidence="7" id="KW-1185">Reference proteome</keyword>